<gene>
    <name evidence="3" type="ORF">MNODULE_20010</name>
</gene>
<name>A0A7X6ICU0_9BACT</name>
<evidence type="ECO:0000313" key="3">
    <source>
        <dbReference type="EMBL" id="NKE73043.1"/>
    </source>
</evidence>
<protein>
    <submittedName>
        <fullName evidence="3">Tetratricopeptide repeat protein</fullName>
    </submittedName>
</protein>
<dbReference type="Pfam" id="PF13174">
    <property type="entry name" value="TPR_6"/>
    <property type="match status" value="1"/>
</dbReference>
<feature type="repeat" description="TPR" evidence="1">
    <location>
        <begin position="118"/>
        <end position="151"/>
    </location>
</feature>
<dbReference type="SUPFAM" id="SSF48452">
    <property type="entry name" value="TPR-like"/>
    <property type="match status" value="1"/>
</dbReference>
<dbReference type="PANTHER" id="PTHR12558:SF13">
    <property type="entry name" value="CELL DIVISION CYCLE PROTEIN 27 HOMOLOG"/>
    <property type="match status" value="1"/>
</dbReference>
<dbReference type="InterPro" id="IPR019734">
    <property type="entry name" value="TPR_rpt"/>
</dbReference>
<dbReference type="AlphaFoldDB" id="A0A7X6ICU0"/>
<evidence type="ECO:0000256" key="2">
    <source>
        <dbReference type="SAM" id="SignalP"/>
    </source>
</evidence>
<accession>A0A7X6ICU0</accession>
<comment type="caution">
    <text evidence="3">The sequence shown here is derived from an EMBL/GenBank/DDBJ whole genome shotgun (WGS) entry which is preliminary data.</text>
</comment>
<feature type="repeat" description="TPR" evidence="1">
    <location>
        <begin position="592"/>
        <end position="625"/>
    </location>
</feature>
<keyword evidence="1" id="KW-0802">TPR repeat</keyword>
<sequence length="689" mass="77629">MKRVVFTILLLNLIVLAPDIRAEDRDLPLFPENHSAEGADPFKTILQAYQEGQFALAVSETDRLLQQFPKGPLAETASFLRGDLHLKWAETGGSDHLHDALAAFKEAQLMHPDTENAVRSLWRMGQVYEKLGFYYESIGNFKRILLRHPNSRFALLARIGIAETYRGWEKWKEAADAYEQIDLRALSQEDQRSVLLGHADSLYQQGDFKTAHRKYERGEALAGDSRKPVSPIVLFQHAESAYRTGRAGQARNLFSNLFNIFPTHPLASIALARTGDTWRREGRFDEAGFIYAQIQSAPAADLNAGLDKLMASIGQLAMRECASAAEQKRPSHCQGENREEIRRALELLENQVKTVLQAAPRDGFAQEILLEGIEQFRIYGSHAVALELQSRFLTLLPSSLFRLRLAALHRKTIGEEVGRLAKEEDHLKIVSLFHALSSNFTPPMLTGPTGLQVGKSHARLGLHTQAIDLYAPIAASLSSRLAEEALFLLGKSLLEKGDYAQAEHKMNTFLKRYPKSRHLSALLIDLGAALDHQGKHPRAIKIYAEWLLKNPKHADQEKVSLLLAKAFRKKGDYRKEAAIYLKWIDHRPENAAELSFPLGDAYYRLREYQKAIQAYRTALKEKSETPEGDWIQLQIAKSYAALGQKTRGRSLFDQLARNAKDPLVRQMAAEAMATLNLRSFIDGNRRKEG</sequence>
<dbReference type="RefSeq" id="WP_168062992.1">
    <property type="nucleotide sequence ID" value="NZ_VTOW01000005.1"/>
</dbReference>
<reference evidence="3 4" key="1">
    <citation type="journal article" date="2020" name="Nature">
        <title>Bacterial chemolithoautotrophy via manganese oxidation.</title>
        <authorList>
            <person name="Yu H."/>
            <person name="Leadbetter J.R."/>
        </authorList>
    </citation>
    <scope>NUCLEOTIDE SEQUENCE [LARGE SCALE GENOMIC DNA]</scope>
    <source>
        <strain evidence="3 4">Mn-1</strain>
    </source>
</reference>
<dbReference type="SMART" id="SM00028">
    <property type="entry name" value="TPR"/>
    <property type="match status" value="5"/>
</dbReference>
<dbReference type="Gene3D" id="1.25.40.10">
    <property type="entry name" value="Tetratricopeptide repeat domain"/>
    <property type="match status" value="4"/>
</dbReference>
<keyword evidence="4" id="KW-1185">Reference proteome</keyword>
<feature type="signal peptide" evidence="2">
    <location>
        <begin position="1"/>
        <end position="17"/>
    </location>
</feature>
<dbReference type="EMBL" id="VTOW01000005">
    <property type="protein sequence ID" value="NKE73043.1"/>
    <property type="molecule type" value="Genomic_DNA"/>
</dbReference>
<organism evidence="3 4">
    <name type="scientific">Candidatus Manganitrophus noduliformans</name>
    <dbReference type="NCBI Taxonomy" id="2606439"/>
    <lineage>
        <taxon>Bacteria</taxon>
        <taxon>Pseudomonadati</taxon>
        <taxon>Nitrospirota</taxon>
        <taxon>Nitrospiria</taxon>
        <taxon>Candidatus Troglogloeales</taxon>
        <taxon>Candidatus Manganitrophaceae</taxon>
        <taxon>Candidatus Manganitrophus</taxon>
    </lineage>
</organism>
<dbReference type="PANTHER" id="PTHR12558">
    <property type="entry name" value="CELL DIVISION CYCLE 16,23,27"/>
    <property type="match status" value="1"/>
</dbReference>
<dbReference type="Pfam" id="PF13432">
    <property type="entry name" value="TPR_16"/>
    <property type="match status" value="3"/>
</dbReference>
<evidence type="ECO:0000313" key="4">
    <source>
        <dbReference type="Proteomes" id="UP000534783"/>
    </source>
</evidence>
<dbReference type="InterPro" id="IPR011990">
    <property type="entry name" value="TPR-like_helical_dom_sf"/>
</dbReference>
<dbReference type="PROSITE" id="PS50005">
    <property type="entry name" value="TPR"/>
    <property type="match status" value="2"/>
</dbReference>
<evidence type="ECO:0000256" key="1">
    <source>
        <dbReference type="PROSITE-ProRule" id="PRU00339"/>
    </source>
</evidence>
<keyword evidence="2" id="KW-0732">Signal</keyword>
<feature type="chain" id="PRO_5030988611" evidence="2">
    <location>
        <begin position="18"/>
        <end position="689"/>
    </location>
</feature>
<dbReference type="Proteomes" id="UP000534783">
    <property type="component" value="Unassembled WGS sequence"/>
</dbReference>
<proteinExistence type="predicted"/>